<evidence type="ECO:0000313" key="9">
    <source>
        <dbReference type="EMBL" id="SED36129.1"/>
    </source>
</evidence>
<dbReference type="OrthoDB" id="9811198at2"/>
<feature type="domain" description="MgtC/SapB/SrpB/YhiD N-terminal" evidence="8">
    <location>
        <begin position="18"/>
        <end position="146"/>
    </location>
</feature>
<evidence type="ECO:0000256" key="1">
    <source>
        <dbReference type="ARBA" id="ARBA00004651"/>
    </source>
</evidence>
<keyword evidence="3" id="KW-1003">Cell membrane</keyword>
<accession>A0A1H5A1A6</accession>
<dbReference type="PANTHER" id="PTHR33778:SF1">
    <property type="entry name" value="MAGNESIUM TRANSPORTER YHID-RELATED"/>
    <property type="match status" value="1"/>
</dbReference>
<dbReference type="InterPro" id="IPR003416">
    <property type="entry name" value="MgtC/SapB/SrpB/YhiD_fam"/>
</dbReference>
<comment type="subcellular location">
    <subcellularLocation>
        <location evidence="1">Cell membrane</location>
        <topology evidence="1">Multi-pass membrane protein</topology>
    </subcellularLocation>
</comment>
<evidence type="ECO:0000256" key="5">
    <source>
        <dbReference type="ARBA" id="ARBA00022989"/>
    </source>
</evidence>
<keyword evidence="5 7" id="KW-1133">Transmembrane helix</keyword>
<dbReference type="Pfam" id="PF02308">
    <property type="entry name" value="MgtC"/>
    <property type="match status" value="1"/>
</dbReference>
<evidence type="ECO:0000256" key="2">
    <source>
        <dbReference type="ARBA" id="ARBA00009298"/>
    </source>
</evidence>
<comment type="similarity">
    <text evidence="2">Belongs to the MgtC/SapB family.</text>
</comment>
<protein>
    <submittedName>
        <fullName evidence="9">Putative Mg2+ transporter-C (MgtC) family protein</fullName>
    </submittedName>
</protein>
<feature type="transmembrane region" description="Helical" evidence="7">
    <location>
        <begin position="77"/>
        <end position="95"/>
    </location>
</feature>
<keyword evidence="10" id="KW-1185">Reference proteome</keyword>
<evidence type="ECO:0000256" key="4">
    <source>
        <dbReference type="ARBA" id="ARBA00022692"/>
    </source>
</evidence>
<evidence type="ECO:0000313" key="10">
    <source>
        <dbReference type="Proteomes" id="UP000199622"/>
    </source>
</evidence>
<feature type="transmembrane region" description="Helical" evidence="7">
    <location>
        <begin position="42"/>
        <end position="62"/>
    </location>
</feature>
<dbReference type="EMBL" id="FNSO01000004">
    <property type="protein sequence ID" value="SED36129.1"/>
    <property type="molecule type" value="Genomic_DNA"/>
</dbReference>
<keyword evidence="4 7" id="KW-0812">Transmembrane</keyword>
<evidence type="ECO:0000256" key="6">
    <source>
        <dbReference type="ARBA" id="ARBA00023136"/>
    </source>
</evidence>
<gene>
    <name evidence="9" type="ORF">SAMN04489727_7561</name>
</gene>
<evidence type="ECO:0000256" key="7">
    <source>
        <dbReference type="SAM" id="Phobius"/>
    </source>
</evidence>
<sequence length="258" mass="27130">MSTLWSTPAQWDLLPPVVLALVLSVAIGLEREAGMKAAGLRTHSLVGVGSAVFMLVSKYGFADLLSSDHVSLDPSRIAAQIVSGIGFIGGGLIFVRRDAVRGLTTAATIWLTAAVGTACGAGLPVLAVGTTIGHFVVTRGFPPLQRFVARHRREPPVVRLSYLDGQGVLRAALAACTGRGWVVHHVEVEHEPDWGVRVAKPPARGEGPDVTVSEEGQRIAVVTLRLDGRGDLYDLAAELAELPGVRSTSTGPGEPLDE</sequence>
<evidence type="ECO:0000256" key="3">
    <source>
        <dbReference type="ARBA" id="ARBA00022475"/>
    </source>
</evidence>
<feature type="transmembrane region" description="Helical" evidence="7">
    <location>
        <begin position="13"/>
        <end position="30"/>
    </location>
</feature>
<reference evidence="10" key="1">
    <citation type="submission" date="2016-10" db="EMBL/GenBank/DDBJ databases">
        <authorList>
            <person name="Varghese N."/>
            <person name="Submissions S."/>
        </authorList>
    </citation>
    <scope>NUCLEOTIDE SEQUENCE [LARGE SCALE GENOMIC DNA]</scope>
    <source>
        <strain evidence="10">DSM 44544</strain>
    </source>
</reference>
<dbReference type="GO" id="GO:0005886">
    <property type="term" value="C:plasma membrane"/>
    <property type="evidence" value="ECO:0007669"/>
    <property type="project" value="UniProtKB-SubCell"/>
</dbReference>
<keyword evidence="6 7" id="KW-0472">Membrane</keyword>
<dbReference type="PANTHER" id="PTHR33778">
    <property type="entry name" value="PROTEIN MGTC"/>
    <property type="match status" value="1"/>
</dbReference>
<feature type="transmembrane region" description="Helical" evidence="7">
    <location>
        <begin position="107"/>
        <end position="137"/>
    </location>
</feature>
<dbReference type="STRING" id="208445.SAMN04489727_7561"/>
<dbReference type="PRINTS" id="PR01837">
    <property type="entry name" value="MGTCSAPBPROT"/>
</dbReference>
<dbReference type="AlphaFoldDB" id="A0A1H5A1A6"/>
<proteinExistence type="inferred from homology"/>
<dbReference type="Proteomes" id="UP000199622">
    <property type="component" value="Unassembled WGS sequence"/>
</dbReference>
<dbReference type="InterPro" id="IPR049177">
    <property type="entry name" value="MgtC_SapB_SrpB_YhiD_N"/>
</dbReference>
<name>A0A1H5A1A6_9PSEU</name>
<evidence type="ECO:0000259" key="8">
    <source>
        <dbReference type="Pfam" id="PF02308"/>
    </source>
</evidence>
<organism evidence="9 10">
    <name type="scientific">Amycolatopsis tolypomycina</name>
    <dbReference type="NCBI Taxonomy" id="208445"/>
    <lineage>
        <taxon>Bacteria</taxon>
        <taxon>Bacillati</taxon>
        <taxon>Actinomycetota</taxon>
        <taxon>Actinomycetes</taxon>
        <taxon>Pseudonocardiales</taxon>
        <taxon>Pseudonocardiaceae</taxon>
        <taxon>Amycolatopsis</taxon>
    </lineage>
</organism>